<comment type="caution">
    <text evidence="1">The sequence shown here is derived from an EMBL/GenBank/DDBJ whole genome shotgun (WGS) entry which is preliminary data.</text>
</comment>
<accession>A0ABR2AZN7</accession>
<proteinExistence type="predicted"/>
<protein>
    <submittedName>
        <fullName evidence="1">Uncharacterized protein</fullName>
    </submittedName>
</protein>
<name>A0ABR2AZN7_9ROSI</name>
<evidence type="ECO:0000313" key="1">
    <source>
        <dbReference type="EMBL" id="KAK8499778.1"/>
    </source>
</evidence>
<dbReference type="EMBL" id="JBBPBM010000228">
    <property type="protein sequence ID" value="KAK8499778.1"/>
    <property type="molecule type" value="Genomic_DNA"/>
</dbReference>
<organism evidence="1 2">
    <name type="scientific">Hibiscus sabdariffa</name>
    <name type="common">roselle</name>
    <dbReference type="NCBI Taxonomy" id="183260"/>
    <lineage>
        <taxon>Eukaryota</taxon>
        <taxon>Viridiplantae</taxon>
        <taxon>Streptophyta</taxon>
        <taxon>Embryophyta</taxon>
        <taxon>Tracheophyta</taxon>
        <taxon>Spermatophyta</taxon>
        <taxon>Magnoliopsida</taxon>
        <taxon>eudicotyledons</taxon>
        <taxon>Gunneridae</taxon>
        <taxon>Pentapetalae</taxon>
        <taxon>rosids</taxon>
        <taxon>malvids</taxon>
        <taxon>Malvales</taxon>
        <taxon>Malvaceae</taxon>
        <taxon>Malvoideae</taxon>
        <taxon>Hibiscus</taxon>
    </lineage>
</organism>
<evidence type="ECO:0000313" key="2">
    <source>
        <dbReference type="Proteomes" id="UP001472677"/>
    </source>
</evidence>
<sequence>MVFGISSGGVGIGLFGGGSGCYFQLGCDGRNRVADLLAKKGRTLRMDSTIFLDPPAGTLSLVEEEQPSHSLTIDTSTEVELVVSFDPGGIGC</sequence>
<reference evidence="1 2" key="1">
    <citation type="journal article" date="2024" name="G3 (Bethesda)">
        <title>Genome assembly of Hibiscus sabdariffa L. provides insights into metabolisms of medicinal natural products.</title>
        <authorList>
            <person name="Kim T."/>
        </authorList>
    </citation>
    <scope>NUCLEOTIDE SEQUENCE [LARGE SCALE GENOMIC DNA]</scope>
    <source>
        <strain evidence="1">TK-2024</strain>
        <tissue evidence="1">Old leaves</tissue>
    </source>
</reference>
<gene>
    <name evidence="1" type="ORF">V6N12_019769</name>
</gene>
<dbReference type="Proteomes" id="UP001472677">
    <property type="component" value="Unassembled WGS sequence"/>
</dbReference>
<keyword evidence="2" id="KW-1185">Reference proteome</keyword>